<evidence type="ECO:0000256" key="1">
    <source>
        <dbReference type="SAM" id="Coils"/>
    </source>
</evidence>
<accession>A0A914E811</accession>
<reference evidence="3" key="1">
    <citation type="submission" date="2022-11" db="UniProtKB">
        <authorList>
            <consortium name="WormBaseParasite"/>
        </authorList>
    </citation>
    <scope>IDENTIFICATION</scope>
</reference>
<evidence type="ECO:0000313" key="3">
    <source>
        <dbReference type="WBParaSite" id="ACRNAN_scaffold5969.g17618.t1"/>
    </source>
</evidence>
<organism evidence="2 3">
    <name type="scientific">Acrobeloides nanus</name>
    <dbReference type="NCBI Taxonomy" id="290746"/>
    <lineage>
        <taxon>Eukaryota</taxon>
        <taxon>Metazoa</taxon>
        <taxon>Ecdysozoa</taxon>
        <taxon>Nematoda</taxon>
        <taxon>Chromadorea</taxon>
        <taxon>Rhabditida</taxon>
        <taxon>Tylenchina</taxon>
        <taxon>Cephalobomorpha</taxon>
        <taxon>Cephaloboidea</taxon>
        <taxon>Cephalobidae</taxon>
        <taxon>Acrobeloides</taxon>
    </lineage>
</organism>
<keyword evidence="1" id="KW-0175">Coiled coil</keyword>
<dbReference type="InterPro" id="IPR006954">
    <property type="entry name" value="Mlt-10-like"/>
</dbReference>
<dbReference type="Proteomes" id="UP000887540">
    <property type="component" value="Unplaced"/>
</dbReference>
<dbReference type="PANTHER" id="PTHR21523">
    <property type="match status" value="1"/>
</dbReference>
<dbReference type="PANTHER" id="PTHR21523:SF37">
    <property type="entry name" value="MLT-TEN (MLT-10) RELATED"/>
    <property type="match status" value="1"/>
</dbReference>
<name>A0A914E811_9BILA</name>
<dbReference type="AlphaFoldDB" id="A0A914E811"/>
<dbReference type="WBParaSite" id="ACRNAN_scaffold5969.g17618.t1">
    <property type="protein sequence ID" value="ACRNAN_scaffold5969.g17618.t1"/>
    <property type="gene ID" value="ACRNAN_scaffold5969.g17618"/>
</dbReference>
<dbReference type="Pfam" id="PF04870">
    <property type="entry name" value="Moulting_cycle"/>
    <property type="match status" value="1"/>
</dbReference>
<keyword evidence="2" id="KW-1185">Reference proteome</keyword>
<feature type="coiled-coil region" evidence="1">
    <location>
        <begin position="16"/>
        <end position="43"/>
    </location>
</feature>
<sequence length="406" mass="46433">MTSKNKTEIKPWQYAVERIRGRVIQEKENKQQLKEARKQFEDYLFRGFRHENENIDVDEMMEHPKQLKQLLEIKRQTDPKTDRDQKLLDLLRDGVKLGYSLVGRNTSELEDKNLKAFSPRLLSVVPEEDDKNSVDLLSPSLFSLHSKGKGIEKLSSLPNLVQGFSQGDQQEWLNFIIEAAGVNEQIDNLEQDPRLASNNPNWRQPMDNKIIGKRYKADIYNKNGQPHYVTKENATKILGSLQERKVNTWEKLVKTYSKEQLSELNATGYTTLTKEQLYIVYGPSSPFNNSETLHRLSKANSSEIQDLIERDIHHISKQRSFNIRQKDVKQPLAEALAKALEQALAEALAEVLTEALEKALAETLEEALVEAISVTSGFCNEWSYSFRTVLCSVRKGCGASVSRVLL</sequence>
<evidence type="ECO:0000313" key="2">
    <source>
        <dbReference type="Proteomes" id="UP000887540"/>
    </source>
</evidence>
<protein>
    <submittedName>
        <fullName evidence="3">Uncharacterized protein</fullName>
    </submittedName>
</protein>
<proteinExistence type="predicted"/>